<dbReference type="KEGG" id="dak:DaAHT2_0229"/>
<protein>
    <recommendedName>
        <fullName evidence="1">diguanylate cyclase</fullName>
        <ecNumber evidence="1">2.7.7.65</ecNumber>
    </recommendedName>
</protein>
<dbReference type="CDD" id="cd01949">
    <property type="entry name" value="GGDEF"/>
    <property type="match status" value="1"/>
</dbReference>
<dbReference type="OrthoDB" id="9790367at2"/>
<evidence type="ECO:0000313" key="7">
    <source>
        <dbReference type="Proteomes" id="UP000001508"/>
    </source>
</evidence>
<comment type="catalytic activity">
    <reaction evidence="2">
        <text>2 GTP = 3',3'-c-di-GMP + 2 diphosphate</text>
        <dbReference type="Rhea" id="RHEA:24898"/>
        <dbReference type="ChEBI" id="CHEBI:33019"/>
        <dbReference type="ChEBI" id="CHEBI:37565"/>
        <dbReference type="ChEBI" id="CHEBI:58805"/>
        <dbReference type="EC" id="2.7.7.65"/>
    </reaction>
</comment>
<dbReference type="PROSITE" id="PS50885">
    <property type="entry name" value="HAMP"/>
    <property type="match status" value="1"/>
</dbReference>
<gene>
    <name evidence="6" type="ordered locus">DaAHT2_0229</name>
</gene>
<keyword evidence="3" id="KW-0472">Membrane</keyword>
<dbReference type="InterPro" id="IPR043128">
    <property type="entry name" value="Rev_trsase/Diguanyl_cyclase"/>
</dbReference>
<dbReference type="GO" id="GO:0016020">
    <property type="term" value="C:membrane"/>
    <property type="evidence" value="ECO:0007669"/>
    <property type="project" value="InterPro"/>
</dbReference>
<feature type="transmembrane region" description="Helical" evidence="3">
    <location>
        <begin position="269"/>
        <end position="291"/>
    </location>
</feature>
<dbReference type="InterPro" id="IPR013587">
    <property type="entry name" value="Nitrate/nitrite_sensing"/>
</dbReference>
<evidence type="ECO:0000256" key="3">
    <source>
        <dbReference type="SAM" id="Phobius"/>
    </source>
</evidence>
<feature type="domain" description="GGDEF" evidence="5">
    <location>
        <begin position="381"/>
        <end position="511"/>
    </location>
</feature>
<evidence type="ECO:0000256" key="2">
    <source>
        <dbReference type="ARBA" id="ARBA00034247"/>
    </source>
</evidence>
<dbReference type="PANTHER" id="PTHR45138">
    <property type="entry name" value="REGULATORY COMPONENTS OF SENSORY TRANSDUCTION SYSTEM"/>
    <property type="match status" value="1"/>
</dbReference>
<dbReference type="EMBL" id="CP001940">
    <property type="protein sequence ID" value="ADH84940.1"/>
    <property type="molecule type" value="Genomic_DNA"/>
</dbReference>
<dbReference type="Pfam" id="PF08376">
    <property type="entry name" value="NIT"/>
    <property type="match status" value="1"/>
</dbReference>
<dbReference type="GO" id="GO:0007165">
    <property type="term" value="P:signal transduction"/>
    <property type="evidence" value="ECO:0007669"/>
    <property type="project" value="InterPro"/>
</dbReference>
<proteinExistence type="predicted"/>
<sequence length="519" mass="58192">MLLGLMTSEFSRYRQQQVVVEELALISELSALVHELQKERGLSTGFLAYPEADYRDALLAQQAETDRKLAALGRADGAQAQRLQQELSLLRQRVISGEGAYPADYRHYSWLVQGLLDQVQSQGRRLGLAELKDDLVTHSHLMFAKEYLGRIRATVNHGLRLAGEGREKMVEAARLQALFGEYRRLFQLAAAADLAGRLQQVLDTPAAEEVLKAMQASTMAGFTELTISSGQWFALATEVIDDLKELEDHSLTLLLHEGEQQLDNLRRRLLIFSQGGLLIGGGILVLVIYTLHGMIRSLDHLLAEIGQIGAEEDFGRRLPVAAGHEIGIIARHFNKLLEVVERLLREKDQLAGTDQLTGLNNRRRFKELLDQELIRYRRIPKPLSLLIFDIDHFKRVNDTYGHETGDLVLKEMAQLLQATVRRTDTPARWGGEEFLVLLPATTAEAAMALAEKLRQAIEEHDFPRVGRVTASFGVAAFHDGEQEESALLRRVDKALYQAKRQGRNRVVNWAAAAKPADLP</sequence>
<dbReference type="HOGENOM" id="CLU_524520_0_0_7"/>
<dbReference type="NCBIfam" id="TIGR00254">
    <property type="entry name" value="GGDEF"/>
    <property type="match status" value="1"/>
</dbReference>
<keyword evidence="3" id="KW-0812">Transmembrane</keyword>
<dbReference type="eggNOG" id="COG3706">
    <property type="taxonomic scope" value="Bacteria"/>
</dbReference>
<evidence type="ECO:0000259" key="4">
    <source>
        <dbReference type="PROSITE" id="PS50885"/>
    </source>
</evidence>
<reference evidence="7" key="1">
    <citation type="submission" date="2010-02" db="EMBL/GenBank/DDBJ databases">
        <title>Complete sequence of Desulfurivibrio alkaliphilus AHT2.</title>
        <authorList>
            <consortium name="US DOE Joint Genome Institute"/>
            <person name="Pitluck S."/>
            <person name="Chertkov O."/>
            <person name="Detter J.C."/>
            <person name="Han C."/>
            <person name="Tapia R."/>
            <person name="Larimer F."/>
            <person name="Land M."/>
            <person name="Hauser L."/>
            <person name="Kyrpides N."/>
            <person name="Mikhailova N."/>
            <person name="Sorokin D.Y."/>
            <person name="Muyzer G."/>
            <person name="Woyke T."/>
        </authorList>
    </citation>
    <scope>NUCLEOTIDE SEQUENCE [LARGE SCALE GENOMIC DNA]</scope>
    <source>
        <strain evidence="7">DSM 19089 / UNIQEM U267 / AHT2</strain>
    </source>
</reference>
<accession>D6Z6I1</accession>
<dbReference type="InterPro" id="IPR029787">
    <property type="entry name" value="Nucleotide_cyclase"/>
</dbReference>
<dbReference type="Gene3D" id="6.10.340.10">
    <property type="match status" value="1"/>
</dbReference>
<dbReference type="RefSeq" id="WP_013162471.1">
    <property type="nucleotide sequence ID" value="NC_014216.1"/>
</dbReference>
<evidence type="ECO:0000256" key="1">
    <source>
        <dbReference type="ARBA" id="ARBA00012528"/>
    </source>
</evidence>
<dbReference type="InterPro" id="IPR050469">
    <property type="entry name" value="Diguanylate_Cyclase"/>
</dbReference>
<dbReference type="InterPro" id="IPR003660">
    <property type="entry name" value="HAMP_dom"/>
</dbReference>
<dbReference type="EC" id="2.7.7.65" evidence="1"/>
<dbReference type="FunFam" id="3.30.70.270:FF:000001">
    <property type="entry name" value="Diguanylate cyclase domain protein"/>
    <property type="match status" value="1"/>
</dbReference>
<name>D6Z6I1_DESAT</name>
<dbReference type="Gene3D" id="3.30.70.270">
    <property type="match status" value="1"/>
</dbReference>
<dbReference type="AlphaFoldDB" id="D6Z6I1"/>
<dbReference type="PROSITE" id="PS50887">
    <property type="entry name" value="GGDEF"/>
    <property type="match status" value="1"/>
</dbReference>
<evidence type="ECO:0000313" key="6">
    <source>
        <dbReference type="EMBL" id="ADH84940.1"/>
    </source>
</evidence>
<organism evidence="6 7">
    <name type="scientific">Desulfurivibrio alkaliphilus (strain DSM 19089 / UNIQEM U267 / AHT2)</name>
    <dbReference type="NCBI Taxonomy" id="589865"/>
    <lineage>
        <taxon>Bacteria</taxon>
        <taxon>Pseudomonadati</taxon>
        <taxon>Thermodesulfobacteriota</taxon>
        <taxon>Desulfobulbia</taxon>
        <taxon>Desulfobulbales</taxon>
        <taxon>Desulfobulbaceae</taxon>
        <taxon>Desulfurivibrio</taxon>
    </lineage>
</organism>
<keyword evidence="7" id="KW-1185">Reference proteome</keyword>
<dbReference type="Pfam" id="PF00990">
    <property type="entry name" value="GGDEF"/>
    <property type="match status" value="1"/>
</dbReference>
<keyword evidence="3" id="KW-1133">Transmembrane helix</keyword>
<dbReference type="Proteomes" id="UP000001508">
    <property type="component" value="Chromosome"/>
</dbReference>
<evidence type="ECO:0000259" key="5">
    <source>
        <dbReference type="PROSITE" id="PS50887"/>
    </source>
</evidence>
<dbReference type="SMART" id="SM00267">
    <property type="entry name" value="GGDEF"/>
    <property type="match status" value="1"/>
</dbReference>
<dbReference type="SUPFAM" id="SSF55073">
    <property type="entry name" value="Nucleotide cyclase"/>
    <property type="match status" value="1"/>
</dbReference>
<dbReference type="PANTHER" id="PTHR45138:SF9">
    <property type="entry name" value="DIGUANYLATE CYCLASE DGCM-RELATED"/>
    <property type="match status" value="1"/>
</dbReference>
<dbReference type="InParanoid" id="D6Z6I1"/>
<dbReference type="InterPro" id="IPR000160">
    <property type="entry name" value="GGDEF_dom"/>
</dbReference>
<dbReference type="GO" id="GO:0052621">
    <property type="term" value="F:diguanylate cyclase activity"/>
    <property type="evidence" value="ECO:0007669"/>
    <property type="project" value="UniProtKB-EC"/>
</dbReference>
<dbReference type="STRING" id="589865.DaAHT2_0229"/>
<feature type="domain" description="HAMP" evidence="4">
    <location>
        <begin position="292"/>
        <end position="345"/>
    </location>
</feature>